<dbReference type="AlphaFoldDB" id="A0A926DIG8"/>
<keyword evidence="2" id="KW-1185">Reference proteome</keyword>
<dbReference type="RefSeq" id="WP_249280228.1">
    <property type="nucleotide sequence ID" value="NZ_JACRSS010000002.1"/>
</dbReference>
<evidence type="ECO:0000313" key="1">
    <source>
        <dbReference type="EMBL" id="MBC8538466.1"/>
    </source>
</evidence>
<reference evidence="1" key="1">
    <citation type="submission" date="2020-08" db="EMBL/GenBank/DDBJ databases">
        <title>Genome public.</title>
        <authorList>
            <person name="Liu C."/>
            <person name="Sun Q."/>
        </authorList>
    </citation>
    <scope>NUCLEOTIDE SEQUENCE</scope>
    <source>
        <strain evidence="1">NSJ-63</strain>
    </source>
</reference>
<dbReference type="EMBL" id="JACRSS010000002">
    <property type="protein sequence ID" value="MBC8538466.1"/>
    <property type="molecule type" value="Genomic_DNA"/>
</dbReference>
<gene>
    <name evidence="1" type="ORF">H8693_05925</name>
</gene>
<proteinExistence type="predicted"/>
<comment type="caution">
    <text evidence="1">The sequence shown here is derived from an EMBL/GenBank/DDBJ whole genome shotgun (WGS) entry which is preliminary data.</text>
</comment>
<evidence type="ECO:0000313" key="2">
    <source>
        <dbReference type="Proteomes" id="UP000617951"/>
    </source>
</evidence>
<sequence length="187" mass="19911">MAKQTHLDIQLLSRLAGEAGKALVLAAQGDAPGAGQSLARFRSTQEHLLENLQKEFLSPLDPEDAASLAASLESAASAALLWARWQTLCPPEGNIPLAGASGLAVRLETAAAGLCGNKKQAEEHILRLQTLLLQTTKNAEQSILSLPGLCRRTPELLLSLEAAGHLRRCLHSLAQAAQAMERICLKE</sequence>
<name>A0A926DIG8_9FIRM</name>
<organism evidence="1 2">
    <name type="scientific">Guopingia tenuis</name>
    <dbReference type="NCBI Taxonomy" id="2763656"/>
    <lineage>
        <taxon>Bacteria</taxon>
        <taxon>Bacillati</taxon>
        <taxon>Bacillota</taxon>
        <taxon>Clostridia</taxon>
        <taxon>Christensenellales</taxon>
        <taxon>Christensenellaceae</taxon>
        <taxon>Guopingia</taxon>
    </lineage>
</organism>
<dbReference type="Proteomes" id="UP000617951">
    <property type="component" value="Unassembled WGS sequence"/>
</dbReference>
<accession>A0A926DIG8</accession>
<protein>
    <submittedName>
        <fullName evidence="1">Uncharacterized protein</fullName>
    </submittedName>
</protein>